<dbReference type="EMBL" id="GHWJ01008319">
    <property type="protein sequence ID" value="NOV41056.1"/>
    <property type="molecule type" value="Transcribed_RNA"/>
</dbReference>
<reference evidence="1" key="1">
    <citation type="submission" date="2019-09" db="EMBL/GenBank/DDBJ databases">
        <title>Organ-specific transcriptomic study of the physiology of the cattle tick, Rhipicephalus microplus.</title>
        <authorList>
            <person name="Tirloni L."/>
            <person name="Braz G."/>
            <person name="Gandara A.C.P."/>
            <person name="Sabadin G.A."/>
            <person name="da Silva R.M."/>
            <person name="Guizzo M.G."/>
            <person name="Machado J.A."/>
            <person name="Costa E.P."/>
            <person name="Gomes H.F."/>
            <person name="Moraes J."/>
            <person name="Mota M.B.S."/>
            <person name="Mesquita R.D."/>
            <person name="Alvarenga P.H."/>
            <person name="Alves F."/>
            <person name="Seixas A."/>
            <person name="da Fonseca R.N."/>
            <person name="Fogaca A."/>
            <person name="Logullo C."/>
            <person name="Tanaka A."/>
            <person name="Daffre S."/>
            <person name="Termignoni C."/>
            <person name="Vaz I.S.Jr."/>
            <person name="Oliveira P.L."/>
            <person name="Ribeiro J.M."/>
        </authorList>
    </citation>
    <scope>NUCLEOTIDE SEQUENCE</scope>
    <source>
        <strain evidence="1">Porto Alegre</strain>
    </source>
</reference>
<dbReference type="AlphaFoldDB" id="A0A6M2D4V8"/>
<protein>
    <submittedName>
        <fullName evidence="1">Putative conserved secreted protein salivary gland overexpressed</fullName>
    </submittedName>
</protein>
<proteinExistence type="predicted"/>
<sequence length="487" mass="53038">MLILVHPLDMVKYRTTMFYVFQACCLHTLLAHRITGAEVAETGTTTSRPLSSVVASRPCRISYVLMEHNGTSVAKDCICEEATVGRPMNDVSRRSHANGGSHGVNSLSTGWVEGTGPVPNGTLCMVSVHDSGNGRAIVAGVCHGGKCDNKNTTTVKVAIPQLAADPYAYHCKGPTYAMNSQLNVSASCTASCYNRSTEKWFNASLGDGRLCALVINGSKDGEYTKRTGVCIKGSCVPADVKPLNPPDDCPAKFTKRSGVWLAENCTTRCKTSGRMKRLRAGTRCWLNYKRTISVPGVENVIVDGICKHGICIVTPPAVPLLKIHVPEEKCDHLLASVNYTKKVASTCSARCPGRQPEYQPLRNGTACALKESWRSYKRVTEVGECHAGSCLNKEDKKEFPPEHHQKSDLAHICKTKDYVVVKPGKITVVASCQVECSYTVFERRSYGVSCLLEYSETTKGEKTYKIGTCLHGFCTLGLNPRSIKLKD</sequence>
<evidence type="ECO:0000313" key="1">
    <source>
        <dbReference type="EMBL" id="NOV41056.1"/>
    </source>
</evidence>
<organism evidence="1">
    <name type="scientific">Rhipicephalus microplus</name>
    <name type="common">Cattle tick</name>
    <name type="synonym">Boophilus microplus</name>
    <dbReference type="NCBI Taxonomy" id="6941"/>
    <lineage>
        <taxon>Eukaryota</taxon>
        <taxon>Metazoa</taxon>
        <taxon>Ecdysozoa</taxon>
        <taxon>Arthropoda</taxon>
        <taxon>Chelicerata</taxon>
        <taxon>Arachnida</taxon>
        <taxon>Acari</taxon>
        <taxon>Parasitiformes</taxon>
        <taxon>Ixodida</taxon>
        <taxon>Ixodoidea</taxon>
        <taxon>Ixodidae</taxon>
        <taxon>Rhipicephalinae</taxon>
        <taxon>Rhipicephalus</taxon>
        <taxon>Boophilus</taxon>
    </lineage>
</organism>
<accession>A0A6M2D4V8</accession>
<dbReference type="VEuPathDB" id="VectorBase:LOC119160803"/>
<name>A0A6M2D4V8_RHIMP</name>